<dbReference type="Proteomes" id="UP000472263">
    <property type="component" value="Chromosome 22"/>
</dbReference>
<feature type="region of interest" description="Disordered" evidence="1">
    <location>
        <begin position="285"/>
        <end position="311"/>
    </location>
</feature>
<proteinExistence type="predicted"/>
<reference evidence="2" key="3">
    <citation type="submission" date="2025-09" db="UniProtKB">
        <authorList>
            <consortium name="Ensembl"/>
        </authorList>
    </citation>
    <scope>IDENTIFICATION</scope>
</reference>
<dbReference type="Pfam" id="PF09808">
    <property type="entry name" value="SNAPC1"/>
    <property type="match status" value="1"/>
</dbReference>
<feature type="compositionally biased region" description="Low complexity" evidence="1">
    <location>
        <begin position="287"/>
        <end position="298"/>
    </location>
</feature>
<dbReference type="AlphaFoldDB" id="A0A667XQT5"/>
<accession>A0A667XQT5</accession>
<reference evidence="2" key="2">
    <citation type="submission" date="2025-08" db="UniProtKB">
        <authorList>
            <consortium name="Ensembl"/>
        </authorList>
    </citation>
    <scope>IDENTIFICATION</scope>
</reference>
<feature type="region of interest" description="Disordered" evidence="1">
    <location>
        <begin position="225"/>
        <end position="251"/>
    </location>
</feature>
<dbReference type="GeneTree" id="ENSGT00390000018691"/>
<dbReference type="InterPro" id="IPR019188">
    <property type="entry name" value="SNAPC1"/>
</dbReference>
<dbReference type="PANTHER" id="PTHR15131:SF3">
    <property type="entry name" value="SNRNA-ACTIVATING PROTEIN COMPLEX SUBUNIT 1"/>
    <property type="match status" value="1"/>
</dbReference>
<reference evidence="2" key="1">
    <citation type="submission" date="2019-06" db="EMBL/GenBank/DDBJ databases">
        <authorList>
            <consortium name="Wellcome Sanger Institute Data Sharing"/>
        </authorList>
    </citation>
    <scope>NUCLEOTIDE SEQUENCE [LARGE SCALE GENOMIC DNA]</scope>
</reference>
<dbReference type="OrthoDB" id="20127at2759"/>
<keyword evidence="3" id="KW-1185">Reference proteome</keyword>
<feature type="compositionally biased region" description="Basic residues" evidence="1">
    <location>
        <begin position="299"/>
        <end position="310"/>
    </location>
</feature>
<protein>
    <submittedName>
        <fullName evidence="2">Small nuclear RNA activating complex, polypeptide 1b</fullName>
    </submittedName>
</protein>
<gene>
    <name evidence="2" type="primary">snapc1b</name>
</gene>
<dbReference type="Ensembl" id="ENSMMDT00005017032.1">
    <property type="protein sequence ID" value="ENSMMDP00005016603.1"/>
    <property type="gene ID" value="ENSMMDG00005008406.1"/>
</dbReference>
<dbReference type="GO" id="GO:0042795">
    <property type="term" value="P:snRNA transcription by RNA polymerase II"/>
    <property type="evidence" value="ECO:0007669"/>
    <property type="project" value="TreeGrafter"/>
</dbReference>
<evidence type="ECO:0000256" key="1">
    <source>
        <dbReference type="SAM" id="MobiDB-lite"/>
    </source>
</evidence>
<feature type="compositionally biased region" description="Basic and acidic residues" evidence="1">
    <location>
        <begin position="225"/>
        <end position="234"/>
    </location>
</feature>
<dbReference type="GO" id="GO:0043565">
    <property type="term" value="F:sequence-specific DNA binding"/>
    <property type="evidence" value="ECO:0007669"/>
    <property type="project" value="TreeGrafter"/>
</dbReference>
<organism evidence="2 3">
    <name type="scientific">Myripristis murdjan</name>
    <name type="common">pinecone soldierfish</name>
    <dbReference type="NCBI Taxonomy" id="586833"/>
    <lineage>
        <taxon>Eukaryota</taxon>
        <taxon>Metazoa</taxon>
        <taxon>Chordata</taxon>
        <taxon>Craniata</taxon>
        <taxon>Vertebrata</taxon>
        <taxon>Euteleostomi</taxon>
        <taxon>Actinopterygii</taxon>
        <taxon>Neopterygii</taxon>
        <taxon>Teleostei</taxon>
        <taxon>Neoteleostei</taxon>
        <taxon>Acanthomorphata</taxon>
        <taxon>Holocentriformes</taxon>
        <taxon>Holocentridae</taxon>
        <taxon>Myripristis</taxon>
    </lineage>
</organism>
<evidence type="ECO:0000313" key="2">
    <source>
        <dbReference type="Ensembl" id="ENSMMDP00005016603.1"/>
    </source>
</evidence>
<dbReference type="GO" id="GO:0042796">
    <property type="term" value="P:snRNA transcription by RNA polymerase III"/>
    <property type="evidence" value="ECO:0007669"/>
    <property type="project" value="TreeGrafter"/>
</dbReference>
<dbReference type="InParanoid" id="A0A667XQT5"/>
<sequence length="352" mass="40263">MQFCREKVKADCEELLGRFQQTDSVRFESFSAVWRSMKFSQVFYGTLGAEKKAFSREVLDTACSFFLPPFTFQIRVGGLYLLYSLYLSQSATPPQQIRLALKDWEHVKQFEHDAVEAQHLDTVYVLRQLLLHKAFHFTATPRLLSYQKKRKARRLPDCEAFVERPTRPQQLVSGDLLEELSNVQQHYERLKASICAAPDQPDPSLTLTRGDLVPRLQDAVLEFHRGQRLEAAPREDDDDESGGEGTSAQLECSRRAELLASIKSKSYGQAVEVSKSRRHRQVELGLASDSETAAASSSHRTHRMSLKARTNKNVQITGELKQETVKQTKLWCLTKLDSAPEDVPRKFPKFKW</sequence>
<evidence type="ECO:0000313" key="3">
    <source>
        <dbReference type="Proteomes" id="UP000472263"/>
    </source>
</evidence>
<dbReference type="PANTHER" id="PTHR15131">
    <property type="entry name" value="SMALL NUCLEAR RNA ACTIVATING COMPLEX, POLYPEPTIDE 1"/>
    <property type="match status" value="1"/>
</dbReference>
<dbReference type="FunCoup" id="A0A667XQT5">
    <property type="interactions" value="571"/>
</dbReference>
<dbReference type="GO" id="GO:0019185">
    <property type="term" value="C:snRNA-activating protein complex"/>
    <property type="evidence" value="ECO:0007669"/>
    <property type="project" value="TreeGrafter"/>
</dbReference>
<name>A0A667XQT5_9TELE</name>